<evidence type="ECO:0000313" key="5">
    <source>
        <dbReference type="Proteomes" id="UP000246464"/>
    </source>
</evidence>
<dbReference type="OMA" id="CKMNLVA"/>
<dbReference type="FunFam" id="1.10.533.10:FF:000059">
    <property type="entry name" value="Fas-associated via death domain"/>
    <property type="match status" value="1"/>
</dbReference>
<dbReference type="PROSITE" id="PS50168">
    <property type="entry name" value="DED"/>
    <property type="match status" value="1"/>
</dbReference>
<dbReference type="InterPro" id="IPR000488">
    <property type="entry name" value="Death_dom"/>
</dbReference>
<dbReference type="InterPro" id="IPR016729">
    <property type="entry name" value="FADD"/>
</dbReference>
<dbReference type="GO" id="GO:0045089">
    <property type="term" value="P:positive regulation of innate immune response"/>
    <property type="evidence" value="ECO:0007669"/>
    <property type="project" value="TreeGrafter"/>
</dbReference>
<reference evidence="4" key="2">
    <citation type="submission" date="2020-05" db="EMBL/GenBank/DDBJ databases">
        <authorList>
            <person name="Moser M."/>
        </authorList>
    </citation>
    <scope>NUCLEOTIDE SEQUENCE [LARGE SCALE GENOMIC DNA]</scope>
</reference>
<dbReference type="Pfam" id="PF01335">
    <property type="entry name" value="DED"/>
    <property type="match status" value="1"/>
</dbReference>
<dbReference type="Gene3D" id="1.10.533.10">
    <property type="entry name" value="Death Domain, Fas"/>
    <property type="match status" value="2"/>
</dbReference>
<dbReference type="Proteomes" id="UP000694558">
    <property type="component" value="Chromosome 5"/>
</dbReference>
<dbReference type="Pfam" id="PF00531">
    <property type="entry name" value="Death"/>
    <property type="match status" value="1"/>
</dbReference>
<feature type="domain" description="DED" evidence="2">
    <location>
        <begin position="5"/>
        <end position="83"/>
    </location>
</feature>
<evidence type="ECO:0000259" key="1">
    <source>
        <dbReference type="PROSITE" id="PS50017"/>
    </source>
</evidence>
<dbReference type="InterPro" id="IPR011029">
    <property type="entry name" value="DEATH-like_dom_sf"/>
</dbReference>
<dbReference type="SMART" id="SM00031">
    <property type="entry name" value="DED"/>
    <property type="match status" value="1"/>
</dbReference>
<dbReference type="PROSITE" id="PS50017">
    <property type="entry name" value="DEATH_DOMAIN"/>
    <property type="match status" value="1"/>
</dbReference>
<dbReference type="GO" id="GO:0031265">
    <property type="term" value="C:CD95 death-inducing signaling complex"/>
    <property type="evidence" value="ECO:0007669"/>
    <property type="project" value="TreeGrafter"/>
</dbReference>
<reference evidence="4" key="4">
    <citation type="submission" date="2025-05" db="UniProtKB">
        <authorList>
            <consortium name="Ensembl"/>
        </authorList>
    </citation>
    <scope>IDENTIFICATION</scope>
</reference>
<dbReference type="RefSeq" id="XP_035484345.1">
    <property type="nucleotide sequence ID" value="XM_035628452.1"/>
</dbReference>
<dbReference type="PANTHER" id="PTHR15077:SF10">
    <property type="entry name" value="FAS-ASSOCIATED DEATH DOMAIN PROTEIN"/>
    <property type="match status" value="1"/>
</dbReference>
<dbReference type="GeneID" id="118302382"/>
<dbReference type="InterPro" id="IPR001875">
    <property type="entry name" value="DED_dom"/>
</dbReference>
<organism evidence="3 5">
    <name type="scientific">Scophthalmus maximus</name>
    <name type="common">Turbot</name>
    <name type="synonym">Psetta maxima</name>
    <dbReference type="NCBI Taxonomy" id="52904"/>
    <lineage>
        <taxon>Eukaryota</taxon>
        <taxon>Metazoa</taxon>
        <taxon>Chordata</taxon>
        <taxon>Craniata</taxon>
        <taxon>Vertebrata</taxon>
        <taxon>Euteleostomi</taxon>
        <taxon>Actinopterygii</taxon>
        <taxon>Neopterygii</taxon>
        <taxon>Teleostei</taxon>
        <taxon>Neoteleostei</taxon>
        <taxon>Acanthomorphata</taxon>
        <taxon>Carangaria</taxon>
        <taxon>Pleuronectiformes</taxon>
        <taxon>Pleuronectoidei</taxon>
        <taxon>Scophthalmidae</taxon>
        <taxon>Scophthalmus</taxon>
    </lineage>
</organism>
<gene>
    <name evidence="4" type="primary">LOC118302382</name>
    <name evidence="3" type="ORF">SMAX5B_021206</name>
</gene>
<evidence type="ECO:0000313" key="3">
    <source>
        <dbReference type="EMBL" id="AWP02141.1"/>
    </source>
</evidence>
<evidence type="ECO:0000259" key="2">
    <source>
        <dbReference type="PROSITE" id="PS50168"/>
    </source>
</evidence>
<protein>
    <submittedName>
        <fullName evidence="4">Fas (tnfrsf6)-associated via death domain</fullName>
    </submittedName>
    <submittedName>
        <fullName evidence="3">Putative FAS-associated death domain protein-like isoform 2</fullName>
    </submittedName>
</protein>
<dbReference type="KEGG" id="smau:118302382"/>
<dbReference type="STRING" id="52904.ENSSMAP00000026754"/>
<dbReference type="OrthoDB" id="100767at2759"/>
<sequence length="191" mass="21798">MSSLQFNSVLLEISNQLSGDELDKMKFLCRDKIGKKDMEKISSGVRLFQLLTERGELGAEKPEFLSKCLEHIRRRDLADMLQSFESPCGIGSHPDREETAKLDIATEVIAENLGKMWRKLGRKLGLNEVKLESIYRRHPTDLEETVVELLKDWRKSRGAEAQTNELLKALRDCQFNLTAAKVEDKLADTGY</sequence>
<dbReference type="AlphaFoldDB" id="A0A2U9BDS7"/>
<dbReference type="GO" id="GO:0043065">
    <property type="term" value="P:positive regulation of apoptotic process"/>
    <property type="evidence" value="ECO:0007669"/>
    <property type="project" value="Ensembl"/>
</dbReference>
<feature type="domain" description="Death" evidence="1">
    <location>
        <begin position="102"/>
        <end position="186"/>
    </location>
</feature>
<reference evidence="3 5" key="1">
    <citation type="submission" date="2017-12" db="EMBL/GenBank/DDBJ databases">
        <title>Integrating genomic resources of turbot (Scophthalmus maximus) in depth evaluation of genetic and physical mapping variation across individuals.</title>
        <authorList>
            <person name="Martinez P."/>
        </authorList>
    </citation>
    <scope>NUCLEOTIDE SEQUENCE [LARGE SCALE GENOMIC DNA]</scope>
</reference>
<dbReference type="PANTHER" id="PTHR15077">
    <property type="entry name" value="FAS-ASSOCIATING DEATH DOMAIN-CONTAINING PROTEIN FADD"/>
    <property type="match status" value="1"/>
</dbReference>
<dbReference type="GO" id="GO:0097191">
    <property type="term" value="P:extrinsic apoptotic signaling pathway"/>
    <property type="evidence" value="ECO:0007669"/>
    <property type="project" value="TreeGrafter"/>
</dbReference>
<dbReference type="Ensembl" id="ENSSMAT00000065634.1">
    <property type="protein sequence ID" value="ENSSMAP00000049034.1"/>
    <property type="gene ID" value="ENSSMAG00000034012.1"/>
</dbReference>
<keyword evidence="5" id="KW-1185">Reference proteome</keyword>
<reference evidence="4" key="3">
    <citation type="submission" date="2023-05" db="EMBL/GenBank/DDBJ databases">
        <title>High-quality long-read genome of Scophthalmus maximus.</title>
        <authorList>
            <person name="Lien S."/>
            <person name="Martinez P."/>
        </authorList>
    </citation>
    <scope>NUCLEOTIDE SEQUENCE [LARGE SCALE GENOMIC DNA]</scope>
</reference>
<dbReference type="SMART" id="SM00005">
    <property type="entry name" value="DEATH"/>
    <property type="match status" value="1"/>
</dbReference>
<proteinExistence type="predicted"/>
<dbReference type="SUPFAM" id="SSF47986">
    <property type="entry name" value="DEATH domain"/>
    <property type="match status" value="1"/>
</dbReference>
<evidence type="ECO:0000313" key="4">
    <source>
        <dbReference type="Ensembl" id="ENSSMAP00000049034.1"/>
    </source>
</evidence>
<dbReference type="Proteomes" id="UP000246464">
    <property type="component" value="Chromosome 5"/>
</dbReference>
<dbReference type="GO" id="GO:0005123">
    <property type="term" value="F:death receptor binding"/>
    <property type="evidence" value="ECO:0007669"/>
    <property type="project" value="TreeGrafter"/>
</dbReference>
<name>A0A2U9BDS7_SCOMX</name>
<dbReference type="CDD" id="cd08336">
    <property type="entry name" value="DED_FADD"/>
    <property type="match status" value="1"/>
</dbReference>
<accession>A0A2U9BDS7</accession>
<dbReference type="Ensembl" id="ENSSMAT00000076710.1">
    <property type="protein sequence ID" value="ENSSMAP00000056746.1"/>
    <property type="gene ID" value="ENSSMAG00000034012.1"/>
</dbReference>
<dbReference type="GeneTree" id="ENSGT00390000002105"/>
<dbReference type="EMBL" id="CP026247">
    <property type="protein sequence ID" value="AWP02141.1"/>
    <property type="molecule type" value="Genomic_DNA"/>
</dbReference>
<dbReference type="GO" id="GO:0089720">
    <property type="term" value="F:caspase binding"/>
    <property type="evidence" value="ECO:0007669"/>
    <property type="project" value="TreeGrafter"/>
</dbReference>